<evidence type="ECO:0000313" key="2">
    <source>
        <dbReference type="Proteomes" id="UP000319897"/>
    </source>
</evidence>
<dbReference type="EMBL" id="VFSU01000034">
    <property type="protein sequence ID" value="TPE58701.1"/>
    <property type="molecule type" value="Genomic_DNA"/>
</dbReference>
<gene>
    <name evidence="1" type="ORF">FJQ54_16780</name>
</gene>
<dbReference type="Gene3D" id="2.40.10.120">
    <property type="match status" value="1"/>
</dbReference>
<dbReference type="SUPFAM" id="SSF50494">
    <property type="entry name" value="Trypsin-like serine proteases"/>
    <property type="match status" value="1"/>
</dbReference>
<evidence type="ECO:0000313" key="1">
    <source>
        <dbReference type="EMBL" id="TPE58701.1"/>
    </source>
</evidence>
<dbReference type="Proteomes" id="UP000319897">
    <property type="component" value="Unassembled WGS sequence"/>
</dbReference>
<reference evidence="1 2" key="1">
    <citation type="submission" date="2019-06" db="EMBL/GenBank/DDBJ databases">
        <authorList>
            <person name="Lee I."/>
            <person name="Jang G.I."/>
            <person name="Hwang C.Y."/>
        </authorList>
    </citation>
    <scope>NUCLEOTIDE SEQUENCE [LARGE SCALE GENOMIC DNA]</scope>
    <source>
        <strain evidence="1 2">PAMC 28131</strain>
    </source>
</reference>
<sequence>MGLHRPGRQGEARRRTRRFCRSRLPAPLRPGGGAVIARLAAIALAALAAATAAAQTPSPALVQAALKQVGQVIAEQCGSGGTRTGTAFVWPDSNRVVTARHVVAGCQRMRVQFPGRAPIIASPERELVSEDLLILRLSASSGFAPVRIREALPPVHSRVAAVGYAVGAPTPDDKLLTVTAANQEPGAQLRDMLPAHISQQIQANGPWRLDTAILRLDGNLVSGLSGAPLLSSDGSVVAIGAGGLQDGASGIVWAVRARYLVQGGNWRPVATVKALARSSGLAFADQAPQAQTQQVACGPFQLTRSRTVSLAELSRGTDDPRGLQQVLGAVGGALGDPDKARFDVWVDLESGAAIPLPAGSAITPGAVGCIVQVGPHVGISIVTHRASQTSGPAMQAEIQNVSQMFEHSFAAIFPAGLPPDPSFTYLTPVSRPDGFMVNRKAFGAPQQVGPNQLRTDYVFLTHMTRGRSYAAVSAIRSGLVVPADAAMGCFQAGNPAACAVVLPQFRDWAMAAVSVHLATIPPI</sequence>
<dbReference type="AlphaFoldDB" id="A0A501XDN8"/>
<dbReference type="Pfam" id="PF13365">
    <property type="entry name" value="Trypsin_2"/>
    <property type="match status" value="1"/>
</dbReference>
<proteinExistence type="predicted"/>
<dbReference type="InterPro" id="IPR009003">
    <property type="entry name" value="Peptidase_S1_PA"/>
</dbReference>
<protein>
    <submittedName>
        <fullName evidence="1">Trypsin-like peptidase domain-containing protein</fullName>
    </submittedName>
</protein>
<keyword evidence="2" id="KW-1185">Reference proteome</keyword>
<accession>A0A501XDN8</accession>
<comment type="caution">
    <text evidence="1">The sequence shown here is derived from an EMBL/GenBank/DDBJ whole genome shotgun (WGS) entry which is preliminary data.</text>
</comment>
<name>A0A501XDN8_9SPHN</name>
<organism evidence="1 2">
    <name type="scientific">Sandaracinobacter neustonicus</name>
    <dbReference type="NCBI Taxonomy" id="1715348"/>
    <lineage>
        <taxon>Bacteria</taxon>
        <taxon>Pseudomonadati</taxon>
        <taxon>Pseudomonadota</taxon>
        <taxon>Alphaproteobacteria</taxon>
        <taxon>Sphingomonadales</taxon>
        <taxon>Sphingosinicellaceae</taxon>
        <taxon>Sandaracinobacter</taxon>
    </lineage>
</organism>
<dbReference type="OrthoDB" id="9758917at2"/>